<evidence type="ECO:0000256" key="9">
    <source>
        <dbReference type="HAMAP-Rule" id="MF_03104"/>
    </source>
</evidence>
<dbReference type="Proteomes" id="UP000789342">
    <property type="component" value="Unassembled WGS sequence"/>
</dbReference>
<dbReference type="InterPro" id="IPR031468">
    <property type="entry name" value="SMP_LBD"/>
</dbReference>
<evidence type="ECO:0000256" key="4">
    <source>
        <dbReference type="ARBA" id="ARBA00022824"/>
    </source>
</evidence>
<dbReference type="GO" id="GO:0008289">
    <property type="term" value="F:lipid binding"/>
    <property type="evidence" value="ECO:0007669"/>
    <property type="project" value="UniProtKB-KW"/>
</dbReference>
<feature type="domain" description="SMP-LTD" evidence="10">
    <location>
        <begin position="1"/>
        <end position="334"/>
    </location>
</feature>
<dbReference type="PANTHER" id="PTHR28204:SF1">
    <property type="entry name" value="MITOCHONDRIAL DISTRIBUTION AND MORPHOLOGY PROTEIN 12"/>
    <property type="match status" value="1"/>
</dbReference>
<dbReference type="HAMAP" id="MF_03104">
    <property type="entry name" value="Mdm12"/>
    <property type="match status" value="1"/>
</dbReference>
<proteinExistence type="inferred from homology"/>
<dbReference type="EMBL" id="CAJVPV010001491">
    <property type="protein sequence ID" value="CAG8499330.1"/>
    <property type="molecule type" value="Genomic_DNA"/>
</dbReference>
<dbReference type="GO" id="GO:0015914">
    <property type="term" value="P:phospholipid transport"/>
    <property type="evidence" value="ECO:0007669"/>
    <property type="project" value="TreeGrafter"/>
</dbReference>
<dbReference type="PROSITE" id="PS51847">
    <property type="entry name" value="SMP"/>
    <property type="match status" value="1"/>
</dbReference>
<dbReference type="PANTHER" id="PTHR28204">
    <property type="entry name" value="MITOCHONDRIAL DISTRIBUTION AND MORPHOLOGY PROTEIN 12"/>
    <property type="match status" value="1"/>
</dbReference>
<keyword evidence="5" id="KW-0445">Lipid transport</keyword>
<dbReference type="GO" id="GO:0032865">
    <property type="term" value="C:ERMES complex"/>
    <property type="evidence" value="ECO:0007669"/>
    <property type="project" value="UniProtKB-UniRule"/>
</dbReference>
<comment type="subcellular location">
    <subcellularLocation>
        <location evidence="1">Membrane</location>
    </subcellularLocation>
    <subcellularLocation>
        <location evidence="9">Mitochondrion outer membrane</location>
        <topology evidence="9">Peripheral membrane protein</topology>
        <orientation evidence="9">Cytoplasmic side</orientation>
    </subcellularLocation>
    <subcellularLocation>
        <location evidence="9">Endoplasmic reticulum membrane</location>
        <topology evidence="9">Peripheral membrane protein</topology>
        <orientation evidence="9">Cytoplasmic side</orientation>
    </subcellularLocation>
    <text evidence="9">The ERMES/MDM complex localizes to a few discrete foci (around 10 per single cell), that represent mitochondria-endoplasmic reticulum junctions. These foci are often found next to mtDNA nucleoids.</text>
</comment>
<dbReference type="AlphaFoldDB" id="A0A9N8ZL22"/>
<evidence type="ECO:0000259" key="10">
    <source>
        <dbReference type="PROSITE" id="PS51847"/>
    </source>
</evidence>
<dbReference type="GO" id="GO:0005789">
    <property type="term" value="C:endoplasmic reticulum membrane"/>
    <property type="evidence" value="ECO:0007669"/>
    <property type="project" value="UniProtKB-SubCell"/>
</dbReference>
<accession>A0A9N8ZL22</accession>
<evidence type="ECO:0000256" key="7">
    <source>
        <dbReference type="ARBA" id="ARBA00023128"/>
    </source>
</evidence>
<evidence type="ECO:0000256" key="2">
    <source>
        <dbReference type="ARBA" id="ARBA00022448"/>
    </source>
</evidence>
<sequence length="334" mass="37348">MSLDIFWEKLDKEVAKKVQDTLNEYFRNSANKPSFLGDIEISDFDFGTLPPSIEITKVTDPFPEFYLPENSVIEEDVRFTEGLETSYSNINGIERPTPIGNNTGVGGIGLNGLAGSIGLNSSISSSLLSGSNPGVGIYGMGGLNNQLSTPITSPSSSIIDDYYSEYLEQHQENRFHLSADYQANHLHTQHLDNVHARDDTSCGSLTPDEDTDAQLHMSINYKGDMRMTVTTELYMNYPSTMFMSLPIRLTVTGFEFSATAAIAYLKRRINFCFLEPNDPEESLLKEVHIESEIGDKGKQVLKNIGKLERFIVDQLRKFIDEELMFPSCYSIDLS</sequence>
<keyword evidence="2" id="KW-0813">Transport</keyword>
<keyword evidence="4 9" id="KW-0256">Endoplasmic reticulum</keyword>
<keyword evidence="12" id="KW-1185">Reference proteome</keyword>
<evidence type="ECO:0000313" key="11">
    <source>
        <dbReference type="EMBL" id="CAG8499330.1"/>
    </source>
</evidence>
<dbReference type="GO" id="GO:0045040">
    <property type="term" value="P:protein insertion into mitochondrial outer membrane"/>
    <property type="evidence" value="ECO:0007669"/>
    <property type="project" value="UniProtKB-UniRule"/>
</dbReference>
<comment type="caution">
    <text evidence="11">The sequence shown here is derived from an EMBL/GenBank/DDBJ whole genome shotgun (WGS) entry which is preliminary data.</text>
</comment>
<comment type="subunit">
    <text evidence="9">Component of the ER-mitochondria encounter structure (ERMES) or MDM complex, composed of MMM1, MDM10, MDM12 and MDM34. A MMM1 homodimer associates with one molecule of MDM12 on each side in a pairwise head-to-tail manner, and the SMP-LTD domains of MMM1 and MDM12 generate a continuous hydrophobic tunnel for phospholipid trafficking.</text>
</comment>
<keyword evidence="8 9" id="KW-0472">Membrane</keyword>
<evidence type="ECO:0000256" key="1">
    <source>
        <dbReference type="ARBA" id="ARBA00004370"/>
    </source>
</evidence>
<keyword evidence="7 9" id="KW-0496">Mitochondrion</keyword>
<evidence type="ECO:0000256" key="8">
    <source>
        <dbReference type="ARBA" id="ARBA00023136"/>
    </source>
</evidence>
<comment type="similarity">
    <text evidence="9">Belongs to the MDM12 family.</text>
</comment>
<name>A0A9N8ZL22_9GLOM</name>
<protein>
    <recommendedName>
        <fullName evidence="9">Mitochondrial distribution and morphology protein 12</fullName>
    </recommendedName>
    <alternativeName>
        <fullName evidence="9">Mitochondrial inheritance component MDM12</fullName>
    </alternativeName>
</protein>
<evidence type="ECO:0000256" key="6">
    <source>
        <dbReference type="ARBA" id="ARBA00023121"/>
    </source>
</evidence>
<evidence type="ECO:0000256" key="3">
    <source>
        <dbReference type="ARBA" id="ARBA00022787"/>
    </source>
</evidence>
<comment type="function">
    <text evidence="9">Component of the ERMES/MDM complex, which serves as a molecular tether to connect the endoplasmic reticulum (ER) and mitochondria. Components of this complex are involved in the control of mitochondrial shape and protein biogenesis, and function in nonvesicular lipid trafficking between the ER and mitochondria. MDM12 is required for the interaction of the ER-resident membrane protein MMM1 and the outer mitochondrial membrane-resident beta-barrel protein MDM10. The MDM12-MMM1 subcomplex functions in the major beta-barrel assembly pathway that is responsible for biogenesis of all mitochondrial outer membrane beta-barrel proteins, and acts in a late step after the SAM complex. The MDM10-MDM12-MMM1 subcomplex further acts in the TOM40-specific pathway after the action of the MDM12-MMM1 complex. Essential for establishing and maintaining the structure of mitochondria and maintenance of mtDNA nucleoids.</text>
</comment>
<dbReference type="InterPro" id="IPR027532">
    <property type="entry name" value="Mdm12"/>
</dbReference>
<dbReference type="CDD" id="cd21672">
    <property type="entry name" value="SMP_Mdm12"/>
    <property type="match status" value="1"/>
</dbReference>
<keyword evidence="3 9" id="KW-1000">Mitochondrion outer membrane</keyword>
<gene>
    <name evidence="9" type="primary">MDM12</name>
    <name evidence="11" type="ORF">AMORRO_LOCUS3173</name>
</gene>
<reference evidence="11" key="1">
    <citation type="submission" date="2021-06" db="EMBL/GenBank/DDBJ databases">
        <authorList>
            <person name="Kallberg Y."/>
            <person name="Tangrot J."/>
            <person name="Rosling A."/>
        </authorList>
    </citation>
    <scope>NUCLEOTIDE SEQUENCE</scope>
    <source>
        <strain evidence="11">CL551</strain>
    </source>
</reference>
<evidence type="ECO:0000256" key="5">
    <source>
        <dbReference type="ARBA" id="ARBA00023055"/>
    </source>
</evidence>
<evidence type="ECO:0000313" key="12">
    <source>
        <dbReference type="Proteomes" id="UP000789342"/>
    </source>
</evidence>
<dbReference type="Pfam" id="PF26544">
    <property type="entry name" value="Mdm12"/>
    <property type="match status" value="3"/>
</dbReference>
<keyword evidence="6" id="KW-0446">Lipid-binding</keyword>
<dbReference type="GO" id="GO:1990456">
    <property type="term" value="P:mitochondrion-endoplasmic reticulum membrane tethering"/>
    <property type="evidence" value="ECO:0007669"/>
    <property type="project" value="TreeGrafter"/>
</dbReference>
<dbReference type="OrthoDB" id="3356905at2759"/>
<organism evidence="11 12">
    <name type="scientific">Acaulospora morrowiae</name>
    <dbReference type="NCBI Taxonomy" id="94023"/>
    <lineage>
        <taxon>Eukaryota</taxon>
        <taxon>Fungi</taxon>
        <taxon>Fungi incertae sedis</taxon>
        <taxon>Mucoromycota</taxon>
        <taxon>Glomeromycotina</taxon>
        <taxon>Glomeromycetes</taxon>
        <taxon>Diversisporales</taxon>
        <taxon>Acaulosporaceae</taxon>
        <taxon>Acaulospora</taxon>
    </lineage>
</organism>